<dbReference type="STRING" id="415015.SAMN05660462_00355"/>
<dbReference type="Proteomes" id="UP000198625">
    <property type="component" value="Unassembled WGS sequence"/>
</dbReference>
<sequence length="115" mass="12828">MIVSHKGDIKAVKIENPQAKDATMKVLVSPTEGWEGYVMRILEIEVGGYTPKHNHPWPHINYVVSGKGRLHLDGKDIDVEAGSFAYVPSDTTHQFSNIGNEVFEFICIVPEEGHK</sequence>
<dbReference type="Gene3D" id="2.60.120.10">
    <property type="entry name" value="Jelly Rolls"/>
    <property type="match status" value="1"/>
</dbReference>
<dbReference type="InterPro" id="IPR014710">
    <property type="entry name" value="RmlC-like_jellyroll"/>
</dbReference>
<gene>
    <name evidence="2" type="ORF">SAMN05660462_00355</name>
</gene>
<dbReference type="EMBL" id="FNQE01000002">
    <property type="protein sequence ID" value="SDY56679.1"/>
    <property type="molecule type" value="Genomic_DNA"/>
</dbReference>
<dbReference type="InterPro" id="IPR013096">
    <property type="entry name" value="Cupin_2"/>
</dbReference>
<protein>
    <submittedName>
        <fullName evidence="2">Cupin domain protein</fullName>
    </submittedName>
</protein>
<dbReference type="InterPro" id="IPR011051">
    <property type="entry name" value="RmlC_Cupin_sf"/>
</dbReference>
<dbReference type="RefSeq" id="WP_091726338.1">
    <property type="nucleotide sequence ID" value="NZ_FNQE01000002.1"/>
</dbReference>
<dbReference type="CDD" id="cd02222">
    <property type="entry name" value="cupin_TM1459-like"/>
    <property type="match status" value="1"/>
</dbReference>
<dbReference type="PANTHER" id="PTHR37694">
    <property type="entry name" value="SLR8022 PROTEIN"/>
    <property type="match status" value="1"/>
</dbReference>
<dbReference type="PANTHER" id="PTHR37694:SF1">
    <property type="entry name" value="SLR8022 PROTEIN"/>
    <property type="match status" value="1"/>
</dbReference>
<organism evidence="2 3">
    <name type="scientific">Proteiniborus ethanoligenes</name>
    <dbReference type="NCBI Taxonomy" id="415015"/>
    <lineage>
        <taxon>Bacteria</taxon>
        <taxon>Bacillati</taxon>
        <taxon>Bacillota</taxon>
        <taxon>Clostridia</taxon>
        <taxon>Eubacteriales</taxon>
        <taxon>Proteiniborus</taxon>
    </lineage>
</organism>
<dbReference type="OrthoDB" id="9791297at2"/>
<dbReference type="AlphaFoldDB" id="A0A1H3KXF6"/>
<keyword evidence="3" id="KW-1185">Reference proteome</keyword>
<reference evidence="2 3" key="1">
    <citation type="submission" date="2016-10" db="EMBL/GenBank/DDBJ databases">
        <authorList>
            <person name="de Groot N.N."/>
        </authorList>
    </citation>
    <scope>NUCLEOTIDE SEQUENCE [LARGE SCALE GENOMIC DNA]</scope>
    <source>
        <strain evidence="2 3">DSM 21650</strain>
    </source>
</reference>
<proteinExistence type="predicted"/>
<feature type="domain" description="Cupin type-2" evidence="1">
    <location>
        <begin position="41"/>
        <end position="109"/>
    </location>
</feature>
<evidence type="ECO:0000313" key="2">
    <source>
        <dbReference type="EMBL" id="SDY56679.1"/>
    </source>
</evidence>
<accession>A0A1H3KXF6</accession>
<dbReference type="SUPFAM" id="SSF51182">
    <property type="entry name" value="RmlC-like cupins"/>
    <property type="match status" value="1"/>
</dbReference>
<name>A0A1H3KXF6_9FIRM</name>
<evidence type="ECO:0000313" key="3">
    <source>
        <dbReference type="Proteomes" id="UP000198625"/>
    </source>
</evidence>
<dbReference type="Pfam" id="PF07883">
    <property type="entry name" value="Cupin_2"/>
    <property type="match status" value="1"/>
</dbReference>
<evidence type="ECO:0000259" key="1">
    <source>
        <dbReference type="Pfam" id="PF07883"/>
    </source>
</evidence>